<sequence length="164" mass="18575">MSQMRKVVAIVRNYQERISGESAARYTRVRLEDESGKTYYIKRLVVPDYLARKGAFSNDVSRTWYVKSVDKHTVVIVGYEDSFGKFFYDLDEVKTLSKGAKVQGFIYAIAAVPAPIIVAVATYGLGLLLMPLFVYQAYKFLFKVPSILSQATLKKDFQNFGISI</sequence>
<protein>
    <submittedName>
        <fullName evidence="2">Uncharacterized protein</fullName>
    </submittedName>
</protein>
<accession>A0A1Q9QUG7</accession>
<dbReference type="RefSeq" id="WP_075806731.1">
    <property type="nucleotide sequence ID" value="NZ_MKZO01000079.1"/>
</dbReference>
<feature type="transmembrane region" description="Helical" evidence="1">
    <location>
        <begin position="104"/>
        <end position="134"/>
    </location>
</feature>
<keyword evidence="1" id="KW-0472">Membrane</keyword>
<reference evidence="2 3" key="1">
    <citation type="submission" date="2016-10" db="EMBL/GenBank/DDBJ databases">
        <title>Genome Sequence of Pseudomonas putida GM4FR.</title>
        <authorList>
            <person name="Poehlein A."/>
            <person name="Wemheuer F."/>
            <person name="Hollensteiner J."/>
            <person name="Wemheuer B."/>
        </authorList>
    </citation>
    <scope>NUCLEOTIDE SEQUENCE [LARGE SCALE GENOMIC DNA]</scope>
    <source>
        <strain evidence="2 3">GM4FR</strain>
    </source>
</reference>
<organism evidence="2 3">
    <name type="scientific">Pseudomonas putida</name>
    <name type="common">Arthrobacter siderocapsulatus</name>
    <dbReference type="NCBI Taxonomy" id="303"/>
    <lineage>
        <taxon>Bacteria</taxon>
        <taxon>Pseudomonadati</taxon>
        <taxon>Pseudomonadota</taxon>
        <taxon>Gammaproteobacteria</taxon>
        <taxon>Pseudomonadales</taxon>
        <taxon>Pseudomonadaceae</taxon>
        <taxon>Pseudomonas</taxon>
    </lineage>
</organism>
<evidence type="ECO:0000313" key="2">
    <source>
        <dbReference type="EMBL" id="OLS58803.1"/>
    </source>
</evidence>
<dbReference type="EMBL" id="MKZO01000079">
    <property type="protein sequence ID" value="OLS58803.1"/>
    <property type="molecule type" value="Genomic_DNA"/>
</dbReference>
<name>A0A1Q9QUG7_PSEPU</name>
<dbReference type="AlphaFoldDB" id="A0A1Q9QUG7"/>
<keyword evidence="1" id="KW-0812">Transmembrane</keyword>
<keyword evidence="1" id="KW-1133">Transmembrane helix</keyword>
<dbReference type="Proteomes" id="UP000186736">
    <property type="component" value="Unassembled WGS sequence"/>
</dbReference>
<comment type="caution">
    <text evidence="2">The sequence shown here is derived from an EMBL/GenBank/DDBJ whole genome shotgun (WGS) entry which is preliminary data.</text>
</comment>
<evidence type="ECO:0000313" key="3">
    <source>
        <dbReference type="Proteomes" id="UP000186736"/>
    </source>
</evidence>
<proteinExistence type="predicted"/>
<dbReference type="OrthoDB" id="6992939at2"/>
<evidence type="ECO:0000256" key="1">
    <source>
        <dbReference type="SAM" id="Phobius"/>
    </source>
</evidence>
<gene>
    <name evidence="2" type="ORF">PSEMO_61640</name>
</gene>